<dbReference type="InterPro" id="IPR032675">
    <property type="entry name" value="LRR_dom_sf"/>
</dbReference>
<evidence type="ECO:0000256" key="6">
    <source>
        <dbReference type="PROSITE-ProRule" id="PRU01398"/>
    </source>
</evidence>
<proteinExistence type="inferred from homology"/>
<keyword evidence="3" id="KW-0433">Leucine-rich repeat</keyword>
<dbReference type="PROSITE" id="PS52053">
    <property type="entry name" value="NEL"/>
    <property type="match status" value="1"/>
</dbReference>
<keyword evidence="6" id="KW-0964">Secreted</keyword>
<evidence type="ECO:0000256" key="2">
    <source>
        <dbReference type="ARBA" id="ARBA00012483"/>
    </source>
</evidence>
<gene>
    <name evidence="8" type="ORF">ALQ29_00864</name>
</gene>
<comment type="caution">
    <text evidence="8">The sequence shown here is derived from an EMBL/GenBank/DDBJ whole genome shotgun (WGS) entry which is preliminary data.</text>
</comment>
<sequence>MNGGCEVTNQDRARVRQIYPYWRTSEVDSFLRSLADRRGARLTELEAQFASLKQTLDAWHGLALEWPAQEGKVVRATDYARSVIRMKLLNSWQEVAGEPVYSRSHRFMGYKLSFNGFEAPTLPVLPAGSFPFISFIDLGHMSLLEVPAEFLRAFPHLKTFEAPNNRLTQVPAALGEQTRLVTLDVANNDLTTLDTPLLQRCTTLRRLTLRGNPLEGALDLSALTWLTHIDLVSMGLTRMPSGLRELVNLEILDLRDNQITQASNELLDPADEDPVAMRRIFIATYLDGNPLSAQGLDDYAEVHVRVTQPGRVPQGPLAVTAPEPLIASASERLAQWMRDVAEGERAARTERWTLLNAALIEREAPGVEPDGTILPSEKFFRLLSELSKTDDYKNAYSNLASRVWALLDAAAESGELRESLFELAGEVDTCQDGITLVFSRLELRRLSDEEVGVVDDAQASTRLLKLAQGLFRLDEVERIAQRDADTRLEVIAQSHDTLKSKVKRALAIDRVEIRLAYRIGLRDRLGLPGQPQEAVYLATAQVTPQMLAAAEAEVLGLEGSAKAFIATTQREFWQVFLQRKYADQFAANRDPILARLEALSTEDDLTSERYRDASNALMNEWSTLKQALIKGLTAAEMAEQP</sequence>
<reference evidence="8 9" key="1">
    <citation type="submission" date="2018-08" db="EMBL/GenBank/DDBJ databases">
        <title>Recombination of ecologically and evolutionarily significant loci maintains genetic cohesion in the Pseudomonas syringae species complex.</title>
        <authorList>
            <person name="Dillon M."/>
            <person name="Thakur S."/>
            <person name="Almeida R.N.D."/>
            <person name="Weir B.S."/>
            <person name="Guttman D.S."/>
        </authorList>
    </citation>
    <scope>NUCLEOTIDE SEQUENCE [LARGE SCALE GENOMIC DNA]</scope>
    <source>
        <strain evidence="8 9">ICMP 3555</strain>
    </source>
</reference>
<dbReference type="AlphaFoldDB" id="A0A3M4AGM2"/>
<evidence type="ECO:0000256" key="5">
    <source>
        <dbReference type="ARBA" id="ARBA00023026"/>
    </source>
</evidence>
<keyword evidence="6" id="KW-0808">Transferase</keyword>
<dbReference type="Pfam" id="PF14496">
    <property type="entry name" value="NEL"/>
    <property type="match status" value="1"/>
</dbReference>
<dbReference type="RefSeq" id="WP_064053958.1">
    <property type="nucleotide sequence ID" value="NZ_RBPW01000094.1"/>
</dbReference>
<feature type="domain" description="NEL" evidence="7">
    <location>
        <begin position="328"/>
        <end position="641"/>
    </location>
</feature>
<evidence type="ECO:0000256" key="1">
    <source>
        <dbReference type="ARBA" id="ARBA00000900"/>
    </source>
</evidence>
<dbReference type="GO" id="GO:0005737">
    <property type="term" value="C:cytoplasm"/>
    <property type="evidence" value="ECO:0007669"/>
    <property type="project" value="TreeGrafter"/>
</dbReference>
<keyword evidence="6" id="KW-0832">Ubl conjugation</keyword>
<dbReference type="PANTHER" id="PTHR48051:SF1">
    <property type="entry name" value="RAS SUPPRESSOR PROTEIN 1"/>
    <property type="match status" value="1"/>
</dbReference>
<dbReference type="GO" id="GO:0005576">
    <property type="term" value="C:extracellular region"/>
    <property type="evidence" value="ECO:0007669"/>
    <property type="project" value="UniProtKB-UniRule"/>
</dbReference>
<dbReference type="Gene3D" id="3.80.10.10">
    <property type="entry name" value="Ribonuclease Inhibitor"/>
    <property type="match status" value="1"/>
</dbReference>
<dbReference type="InterPro" id="IPR001611">
    <property type="entry name" value="Leu-rich_rpt"/>
</dbReference>
<organism evidence="8 9">
    <name type="scientific">Pseudomonas marginalis pv. marginalis</name>
    <dbReference type="NCBI Taxonomy" id="97473"/>
    <lineage>
        <taxon>Bacteria</taxon>
        <taxon>Pseudomonadati</taxon>
        <taxon>Pseudomonadota</taxon>
        <taxon>Gammaproteobacteria</taxon>
        <taxon>Pseudomonadales</taxon>
        <taxon>Pseudomonadaceae</taxon>
        <taxon>Pseudomonas</taxon>
    </lineage>
</organism>
<keyword evidence="4" id="KW-0677">Repeat</keyword>
<comment type="similarity">
    <text evidence="6">Belongs to the LRR-containing bacterial E3 ligase family.</text>
</comment>
<dbReference type="SUPFAM" id="SSF52058">
    <property type="entry name" value="L domain-like"/>
    <property type="match status" value="1"/>
</dbReference>
<dbReference type="PROSITE" id="PS51450">
    <property type="entry name" value="LRR"/>
    <property type="match status" value="1"/>
</dbReference>
<comment type="PTM">
    <text evidence="6">Ubiquitinated in the presence of host E1 ubiquitin-activating enzyme, E2 ubiquitin-conjugating enzyme and ubiquitin.</text>
</comment>
<comment type="catalytic activity">
    <reaction evidence="1">
        <text>S-ubiquitinyl-[E2 ubiquitin-conjugating enzyme]-L-cysteine + [acceptor protein]-L-lysine = [E2 ubiquitin-conjugating enzyme]-L-cysteine + N(6)-ubiquitinyl-[acceptor protein]-L-lysine.</text>
        <dbReference type="EC" id="2.3.2.27"/>
    </reaction>
</comment>
<keyword evidence="6" id="KW-0833">Ubl conjugation pathway</keyword>
<dbReference type="InterPro" id="IPR029487">
    <property type="entry name" value="NEL_dom"/>
</dbReference>
<name>A0A3M4AGM2_PSEMA</name>
<dbReference type="Gene3D" id="1.20.58.360">
    <property type="entry name" value="Shigella T3SS effector IpaH defines"/>
    <property type="match status" value="1"/>
</dbReference>
<evidence type="ECO:0000256" key="4">
    <source>
        <dbReference type="ARBA" id="ARBA00022737"/>
    </source>
</evidence>
<accession>A0A3M4AGM2</accession>
<evidence type="ECO:0000313" key="8">
    <source>
        <dbReference type="EMBL" id="RMP05882.1"/>
    </source>
</evidence>
<keyword evidence="6" id="KW-1035">Host cytoplasm</keyword>
<dbReference type="EMBL" id="RBQF01000260">
    <property type="protein sequence ID" value="RMP05882.1"/>
    <property type="molecule type" value="Genomic_DNA"/>
</dbReference>
<evidence type="ECO:0000313" key="9">
    <source>
        <dbReference type="Proteomes" id="UP000276587"/>
    </source>
</evidence>
<dbReference type="GO" id="GO:0016567">
    <property type="term" value="P:protein ubiquitination"/>
    <property type="evidence" value="ECO:0007669"/>
    <property type="project" value="InterPro"/>
</dbReference>
<dbReference type="GO" id="GO:0061630">
    <property type="term" value="F:ubiquitin protein ligase activity"/>
    <property type="evidence" value="ECO:0007669"/>
    <property type="project" value="UniProtKB-EC"/>
</dbReference>
<keyword evidence="5" id="KW-0843">Virulence</keyword>
<dbReference type="Proteomes" id="UP000276587">
    <property type="component" value="Unassembled WGS sequence"/>
</dbReference>
<feature type="active site" description="Glycyl thioester intermediate" evidence="6">
    <location>
        <position position="430"/>
    </location>
</feature>
<dbReference type="EC" id="2.3.2.27" evidence="2"/>
<evidence type="ECO:0000259" key="7">
    <source>
        <dbReference type="PROSITE" id="PS52053"/>
    </source>
</evidence>
<protein>
    <recommendedName>
        <fullName evidence="2">RING-type E3 ubiquitin transferase</fullName>
        <ecNumber evidence="2">2.3.2.27</ecNumber>
    </recommendedName>
</protein>
<dbReference type="InterPro" id="IPR050216">
    <property type="entry name" value="LRR_domain-containing"/>
</dbReference>
<evidence type="ECO:0000256" key="3">
    <source>
        <dbReference type="ARBA" id="ARBA00022614"/>
    </source>
</evidence>
<keyword evidence="9" id="KW-1185">Reference proteome</keyword>
<dbReference type="PANTHER" id="PTHR48051">
    <property type="match status" value="1"/>
</dbReference>